<reference evidence="4" key="1">
    <citation type="submission" date="2012-12" db="EMBL/GenBank/DDBJ databases">
        <authorList>
            <person name="Hellsten U."/>
            <person name="Grimwood J."/>
            <person name="Chapman J.A."/>
            <person name="Shapiro H."/>
            <person name="Aerts A."/>
            <person name="Otillar R.P."/>
            <person name="Terry A.Y."/>
            <person name="Boore J.L."/>
            <person name="Simakov O."/>
            <person name="Marletaz F."/>
            <person name="Cho S.-J."/>
            <person name="Edsinger-Gonzales E."/>
            <person name="Havlak P."/>
            <person name="Kuo D.-H."/>
            <person name="Larsson T."/>
            <person name="Lv J."/>
            <person name="Arendt D."/>
            <person name="Savage R."/>
            <person name="Osoegawa K."/>
            <person name="de Jong P."/>
            <person name="Lindberg D.R."/>
            <person name="Seaver E.C."/>
            <person name="Weisblat D.A."/>
            <person name="Putnam N.H."/>
            <person name="Grigoriev I.V."/>
            <person name="Rokhsar D.S."/>
        </authorList>
    </citation>
    <scope>NUCLEOTIDE SEQUENCE</scope>
</reference>
<feature type="region of interest" description="Disordered" evidence="1">
    <location>
        <begin position="109"/>
        <end position="128"/>
    </location>
</feature>
<feature type="compositionally biased region" description="Acidic residues" evidence="1">
    <location>
        <begin position="114"/>
        <end position="123"/>
    </location>
</feature>
<reference evidence="2 4" key="2">
    <citation type="journal article" date="2013" name="Nature">
        <title>Insights into bilaterian evolution from three spiralian genomes.</title>
        <authorList>
            <person name="Simakov O."/>
            <person name="Marletaz F."/>
            <person name="Cho S.J."/>
            <person name="Edsinger-Gonzales E."/>
            <person name="Havlak P."/>
            <person name="Hellsten U."/>
            <person name="Kuo D.H."/>
            <person name="Larsson T."/>
            <person name="Lv J."/>
            <person name="Arendt D."/>
            <person name="Savage R."/>
            <person name="Osoegawa K."/>
            <person name="de Jong P."/>
            <person name="Grimwood J."/>
            <person name="Chapman J.A."/>
            <person name="Shapiro H."/>
            <person name="Aerts A."/>
            <person name="Otillar R.P."/>
            <person name="Terry A.Y."/>
            <person name="Boore J.L."/>
            <person name="Grigoriev I.V."/>
            <person name="Lindberg D.R."/>
            <person name="Seaver E.C."/>
            <person name="Weisblat D.A."/>
            <person name="Putnam N.H."/>
            <person name="Rokhsar D.S."/>
        </authorList>
    </citation>
    <scope>NUCLEOTIDE SEQUENCE</scope>
</reference>
<dbReference type="EMBL" id="AMQM01002844">
    <property type="status" value="NOT_ANNOTATED_CDS"/>
    <property type="molecule type" value="Genomic_DNA"/>
</dbReference>
<dbReference type="RefSeq" id="XP_009011781.1">
    <property type="nucleotide sequence ID" value="XM_009013533.1"/>
</dbReference>
<protein>
    <submittedName>
        <fullName evidence="2 3">Uncharacterized protein</fullName>
    </submittedName>
</protein>
<evidence type="ECO:0000313" key="3">
    <source>
        <dbReference type="EnsemblMetazoa" id="HelroP167799"/>
    </source>
</evidence>
<evidence type="ECO:0000256" key="1">
    <source>
        <dbReference type="SAM" id="MobiDB-lite"/>
    </source>
</evidence>
<organism evidence="3 4">
    <name type="scientific">Helobdella robusta</name>
    <name type="common">Californian leech</name>
    <dbReference type="NCBI Taxonomy" id="6412"/>
    <lineage>
        <taxon>Eukaryota</taxon>
        <taxon>Metazoa</taxon>
        <taxon>Spiralia</taxon>
        <taxon>Lophotrochozoa</taxon>
        <taxon>Annelida</taxon>
        <taxon>Clitellata</taxon>
        <taxon>Hirudinea</taxon>
        <taxon>Rhynchobdellida</taxon>
        <taxon>Glossiphoniidae</taxon>
        <taxon>Helobdella</taxon>
    </lineage>
</organism>
<dbReference type="EMBL" id="KB095905">
    <property type="protein sequence ID" value="ESO09967.1"/>
    <property type="molecule type" value="Genomic_DNA"/>
</dbReference>
<sequence>MDDEESFEPDYLEDDVKCEQIPLSVNFENAEDSKKNNSIINSDLNLQASSICDNELHDTDIKQSCDKNVGDIKVVNEVGNVTKDDESEDSSDDNSNSQLEGDGSLCEDLLARSDDDDDGEDEHDISGPEKLSDEKKFVIYSDVNDMFNPETEIISLDVTEEEVLLLDTFVNNPECESDKKIEDDKIFFAMFENEMKPFMQIAPGLKELAKQQKYEKILRCLDCYCQKRKDVFDTLCNTTASLLDDPATCYRILVEQISGGLCSSCIKNCLPVIGARLVLNCCLNNKSLVGLTILKIMLNEKIYFHNVNSKFFTIPNVIKAVIEACFNQKKYGLIIQMVKSFDYFSCLPSSKVKDNPFPVLSYQQLLNLNVVFQYASHHIMSVNSLDDQPTEFYSLVTLCLDVLQLFLESKCSNFSSRCWLLVKASLAGNMFVNIRKIFELCLSHKGLINWNLVQYQNVISFLLNYYLKHADFYDCSIMLLELLYKDGVIHKFQEFNLKDEEHVVSINKGASEKEIIFTLTVYIESIIRQFFCLKSVEQAKWTVILHDSVDGSSQNLDGDVKCLEKVLSKSFSYLSWEKFNNSYLIKSMSSSEKFSHDSKKYQSCSKNTKAVQPHLDLYFSKHPVDKVERTFSSSASMPFGSNQNSKDTLVANEFPFNSCSATAFHNAKHLMPSCSTTPLPVHPRFKNTVRSPPQETVLFKCHPRFQSSQNC</sequence>
<dbReference type="AlphaFoldDB" id="T1EZT8"/>
<dbReference type="HOGENOM" id="CLU_388452_0_0_1"/>
<evidence type="ECO:0000313" key="4">
    <source>
        <dbReference type="Proteomes" id="UP000015101"/>
    </source>
</evidence>
<gene>
    <name evidence="3" type="primary">20202088</name>
    <name evidence="2" type="ORF">HELRODRAFT_167799</name>
</gene>
<accession>T1EZT8</accession>
<proteinExistence type="predicted"/>
<dbReference type="GeneID" id="20202088"/>
<feature type="region of interest" description="Disordered" evidence="1">
    <location>
        <begin position="80"/>
        <end position="104"/>
    </location>
</feature>
<reference evidence="3" key="3">
    <citation type="submission" date="2015-06" db="UniProtKB">
        <authorList>
            <consortium name="EnsemblMetazoa"/>
        </authorList>
    </citation>
    <scope>IDENTIFICATION</scope>
</reference>
<dbReference type="KEGG" id="hro:HELRODRAFT_167799"/>
<dbReference type="CTD" id="20202088"/>
<dbReference type="InParanoid" id="T1EZT8"/>
<name>T1EZT8_HELRO</name>
<evidence type="ECO:0000313" key="2">
    <source>
        <dbReference type="EMBL" id="ESO09967.1"/>
    </source>
</evidence>
<dbReference type="EnsemblMetazoa" id="HelroT167799">
    <property type="protein sequence ID" value="HelroP167799"/>
    <property type="gene ID" value="HelroG167799"/>
</dbReference>
<keyword evidence="4" id="KW-1185">Reference proteome</keyword>
<dbReference type="Proteomes" id="UP000015101">
    <property type="component" value="Unassembled WGS sequence"/>
</dbReference>